<sequence>MSIKETIIERYPSREQLVQNGIWRSELYRNRASMAGCDRSWLWRTLVLTPHMEMDVSPFEGDLLPVPLITTKREEEEQEGDQQVKPTSHERSISEYRKKMQHNIKMGIRRLTPREVVHDPLQDSKGAHVPTIENDELSLDEALEIIDLDLSRLMLDDMFRDPAVLAQLRQLLYNYLIISKQRQSSHSFIKDPMEENGDSGEPTTFRYKQGYHEILGLIYLQLSPENGTTILDSEMMRNVLNIYIKLMDQVAPVFYDEQALINWDETQFSLILKNASPILYDVMYENGNSHNNLIWLLRWTKVLFLRELPRDQVLIIWDHLLTFTYPIANYVACLIVTLLLSIYDQLLELNKHDSDHDDIIEMMLHFKENKVIPSIDMVELCKLAGNICELWYSRQFHDIKSICDSFIKLKTGIDTSNTIDPNRQRLENKLRQNVMKSLSKGK</sequence>
<evidence type="ECO:0000259" key="2">
    <source>
        <dbReference type="PROSITE" id="PS50086"/>
    </source>
</evidence>
<name>G0V5F3_NAUCA</name>
<proteinExistence type="predicted"/>
<dbReference type="SUPFAM" id="SSF47923">
    <property type="entry name" value="Ypt/Rab-GAP domain of gyp1p"/>
    <property type="match status" value="2"/>
</dbReference>
<evidence type="ECO:0000313" key="3">
    <source>
        <dbReference type="EMBL" id="CCC66689.1"/>
    </source>
</evidence>
<protein>
    <recommendedName>
        <fullName evidence="2">Rab-GAP TBC domain-containing protein</fullName>
    </recommendedName>
</protein>
<dbReference type="eggNOG" id="KOG1091">
    <property type="taxonomic scope" value="Eukaryota"/>
</dbReference>
<dbReference type="Pfam" id="PF00566">
    <property type="entry name" value="RabGAP-TBC"/>
    <property type="match status" value="1"/>
</dbReference>
<accession>G0V5F3</accession>
<dbReference type="SMART" id="SM00164">
    <property type="entry name" value="TBC"/>
    <property type="match status" value="1"/>
</dbReference>
<reference key="2">
    <citation type="submission" date="2011-08" db="EMBL/GenBank/DDBJ databases">
        <title>Genome sequence of Naumovozyma castellii.</title>
        <authorList>
            <person name="Gordon J.L."/>
            <person name="Armisen D."/>
            <person name="Proux-Wera E."/>
            <person name="OhEigeartaigh S.S."/>
            <person name="Byrne K.P."/>
            <person name="Wolfe K.H."/>
        </authorList>
    </citation>
    <scope>NUCLEOTIDE SEQUENCE</scope>
    <source>
        <strain>Type strain:CBS 4309</strain>
    </source>
</reference>
<dbReference type="Gene3D" id="1.10.472.80">
    <property type="entry name" value="Ypt/Rab-GAP domain of gyp1p, domain 3"/>
    <property type="match status" value="1"/>
</dbReference>
<gene>
    <name evidence="3" type="primary">NCAS0A01300</name>
    <name evidence="3" type="ordered locus">NCAS_0A01300</name>
</gene>
<dbReference type="AlphaFoldDB" id="G0V5F3"/>
<dbReference type="GO" id="GO:0005768">
    <property type="term" value="C:endosome"/>
    <property type="evidence" value="ECO:0007669"/>
    <property type="project" value="EnsemblFungi"/>
</dbReference>
<dbReference type="InterPro" id="IPR000195">
    <property type="entry name" value="Rab-GAP-TBC_dom"/>
</dbReference>
<feature type="domain" description="Rab-GAP TBC" evidence="2">
    <location>
        <begin position="33"/>
        <end position="324"/>
    </location>
</feature>
<organism evidence="3 4">
    <name type="scientific">Naumovozyma castellii</name>
    <name type="common">Yeast</name>
    <name type="synonym">Saccharomyces castellii</name>
    <dbReference type="NCBI Taxonomy" id="27288"/>
    <lineage>
        <taxon>Eukaryota</taxon>
        <taxon>Fungi</taxon>
        <taxon>Dikarya</taxon>
        <taxon>Ascomycota</taxon>
        <taxon>Saccharomycotina</taxon>
        <taxon>Saccharomycetes</taxon>
        <taxon>Saccharomycetales</taxon>
        <taxon>Saccharomycetaceae</taxon>
        <taxon>Naumovozyma</taxon>
    </lineage>
</organism>
<dbReference type="GO" id="GO:0005096">
    <property type="term" value="F:GTPase activator activity"/>
    <property type="evidence" value="ECO:0007669"/>
    <property type="project" value="EnsemblFungi"/>
</dbReference>
<dbReference type="InterPro" id="IPR035969">
    <property type="entry name" value="Rab-GAP_TBC_sf"/>
</dbReference>
<evidence type="ECO:0000313" key="4">
    <source>
        <dbReference type="Proteomes" id="UP000001640"/>
    </source>
</evidence>
<feature type="region of interest" description="Disordered" evidence="1">
    <location>
        <begin position="74"/>
        <end position="95"/>
    </location>
</feature>
<dbReference type="PROSITE" id="PS50086">
    <property type="entry name" value="TBC_RABGAP"/>
    <property type="match status" value="1"/>
</dbReference>
<dbReference type="GO" id="GO:0005802">
    <property type="term" value="C:trans-Golgi network"/>
    <property type="evidence" value="ECO:0007669"/>
    <property type="project" value="EnsemblFungi"/>
</dbReference>
<dbReference type="FunCoup" id="G0V5F3">
    <property type="interactions" value="53"/>
</dbReference>
<dbReference type="OrthoDB" id="27140at2759"/>
<dbReference type="EMBL" id="HE576752">
    <property type="protein sequence ID" value="CCC66689.1"/>
    <property type="molecule type" value="Genomic_DNA"/>
</dbReference>
<dbReference type="Proteomes" id="UP000001640">
    <property type="component" value="Chromosome 1"/>
</dbReference>
<reference evidence="3 4" key="1">
    <citation type="journal article" date="2011" name="Proc. Natl. Acad. Sci. U.S.A.">
        <title>Evolutionary erosion of yeast sex chromosomes by mating-type switching accidents.</title>
        <authorList>
            <person name="Gordon J.L."/>
            <person name="Armisen D."/>
            <person name="Proux-Wera E."/>
            <person name="Oheigeartaigh S.S."/>
            <person name="Byrne K.P."/>
            <person name="Wolfe K.H."/>
        </authorList>
    </citation>
    <scope>NUCLEOTIDE SEQUENCE [LARGE SCALE GENOMIC DNA]</scope>
    <source>
        <strain evidence="4">ATCC 76901 / BCRC 22586 / CBS 4309 / NBRC 1992 / NRRL Y-12630</strain>
    </source>
</reference>
<evidence type="ECO:0000256" key="1">
    <source>
        <dbReference type="SAM" id="MobiDB-lite"/>
    </source>
</evidence>
<dbReference type="GeneID" id="96900179"/>
<dbReference type="HOGENOM" id="CLU_033840_0_0_1"/>
<dbReference type="PANTHER" id="PTHR22957">
    <property type="entry name" value="TBC1 DOMAIN FAMILY MEMBER GTPASE-ACTIVATING PROTEIN"/>
    <property type="match status" value="1"/>
</dbReference>
<dbReference type="KEGG" id="ncs:NCAS_0A01300"/>
<keyword evidence="4" id="KW-1185">Reference proteome</keyword>
<dbReference type="OMA" id="IWLIRWT"/>
<dbReference type="STRING" id="1064592.G0V5F3"/>
<dbReference type="InParanoid" id="G0V5F3"/>
<dbReference type="RefSeq" id="XP_003673081.1">
    <property type="nucleotide sequence ID" value="XM_003673033.1"/>
</dbReference>